<keyword evidence="1" id="KW-0472">Membrane</keyword>
<gene>
    <name evidence="2" type="ORF">BgAZ_108340</name>
</gene>
<dbReference type="Proteomes" id="UP001230268">
    <property type="component" value="Unassembled WGS sequence"/>
</dbReference>
<sequence length="298" mass="31880">MARNVPKSYLTVLLAVQICLVQIGLYSVSAARNNNQVLGNADATLDGGHTHNEANPQKLENVLGEQAPPQEPVAGGGPQAKSMLKNKTMMKNYLEKENLGGMTVIKGFCMDGMHCWPIQVFAMTVFGLHIICFVVTLYISGSLYSSGLQSTKFYQGGGFILIGMALLGLAFGFAFAFFLEFNWLKACSLAGPMMTVFMSIVLIGRRGLFIGGMGGVCAGLPIGSLIGSHEIGISLGGVIGLLLGGILGVCPFFSNLDINQRYLNKQNMFGSFSEPGSFSSDGFSGYQTVIKYDSSDFR</sequence>
<dbReference type="AlphaFoldDB" id="A0AAD8UW64"/>
<protein>
    <submittedName>
        <fullName evidence="2">Uncharacterized protein</fullName>
    </submittedName>
</protein>
<evidence type="ECO:0000313" key="3">
    <source>
        <dbReference type="Proteomes" id="UP001230268"/>
    </source>
</evidence>
<feature type="transmembrane region" description="Helical" evidence="1">
    <location>
        <begin position="233"/>
        <end position="256"/>
    </location>
</feature>
<feature type="transmembrane region" description="Helical" evidence="1">
    <location>
        <begin position="208"/>
        <end position="227"/>
    </location>
</feature>
<evidence type="ECO:0000256" key="1">
    <source>
        <dbReference type="SAM" id="Phobius"/>
    </source>
</evidence>
<reference evidence="2" key="1">
    <citation type="submission" date="2023-08" db="EMBL/GenBank/DDBJ databases">
        <title>Draft sequence of the Babesia gibsoni genome.</title>
        <authorList>
            <person name="Yamagishi J.Y."/>
            <person name="Xuan X.X."/>
        </authorList>
    </citation>
    <scope>NUCLEOTIDE SEQUENCE</scope>
    <source>
        <strain evidence="2">Azabu</strain>
    </source>
</reference>
<comment type="caution">
    <text evidence="2">The sequence shown here is derived from an EMBL/GenBank/DDBJ whole genome shotgun (WGS) entry which is preliminary data.</text>
</comment>
<keyword evidence="3" id="KW-1185">Reference proteome</keyword>
<accession>A0AAD8UW64</accession>
<keyword evidence="1" id="KW-1133">Transmembrane helix</keyword>
<keyword evidence="1" id="KW-0812">Transmembrane</keyword>
<proteinExistence type="predicted"/>
<feature type="transmembrane region" description="Helical" evidence="1">
    <location>
        <begin position="120"/>
        <end position="141"/>
    </location>
</feature>
<name>A0AAD8UW64_BABGI</name>
<dbReference type="EMBL" id="JAVEPI010000001">
    <property type="protein sequence ID" value="KAK1444928.1"/>
    <property type="molecule type" value="Genomic_DNA"/>
</dbReference>
<organism evidence="2 3">
    <name type="scientific">Babesia gibsoni</name>
    <dbReference type="NCBI Taxonomy" id="33632"/>
    <lineage>
        <taxon>Eukaryota</taxon>
        <taxon>Sar</taxon>
        <taxon>Alveolata</taxon>
        <taxon>Apicomplexa</taxon>
        <taxon>Aconoidasida</taxon>
        <taxon>Piroplasmida</taxon>
        <taxon>Babesiidae</taxon>
        <taxon>Babesia</taxon>
    </lineage>
</organism>
<evidence type="ECO:0000313" key="2">
    <source>
        <dbReference type="EMBL" id="KAK1444928.1"/>
    </source>
</evidence>
<feature type="transmembrane region" description="Helical" evidence="1">
    <location>
        <begin position="153"/>
        <end position="177"/>
    </location>
</feature>